<feature type="domain" description="SBP-type" evidence="2">
    <location>
        <begin position="1"/>
        <end position="49"/>
    </location>
</feature>
<dbReference type="Pfam" id="PF03110">
    <property type="entry name" value="SBP"/>
    <property type="match status" value="1"/>
</dbReference>
<dbReference type="SUPFAM" id="SSF103612">
    <property type="entry name" value="SBT domain"/>
    <property type="match status" value="1"/>
</dbReference>
<proteinExistence type="predicted"/>
<dbReference type="Gene3D" id="4.10.1100.10">
    <property type="entry name" value="Transcription factor, SBP-box domain"/>
    <property type="match status" value="1"/>
</dbReference>
<dbReference type="OrthoDB" id="551493at2759"/>
<evidence type="ECO:0000313" key="3">
    <source>
        <dbReference type="EMBL" id="KAG2446708.1"/>
    </source>
</evidence>
<dbReference type="GO" id="GO:0003677">
    <property type="term" value="F:DNA binding"/>
    <property type="evidence" value="ECO:0007669"/>
    <property type="project" value="InterPro"/>
</dbReference>
<feature type="region of interest" description="Disordered" evidence="1">
    <location>
        <begin position="1238"/>
        <end position="1270"/>
    </location>
</feature>
<dbReference type="InterPro" id="IPR036893">
    <property type="entry name" value="SBP_sf"/>
</dbReference>
<gene>
    <name evidence="3" type="ORF">HYH02_008273</name>
</gene>
<dbReference type="Proteomes" id="UP000613740">
    <property type="component" value="Unassembled WGS sequence"/>
</dbReference>
<organism evidence="3 4">
    <name type="scientific">Chlamydomonas schloesseri</name>
    <dbReference type="NCBI Taxonomy" id="2026947"/>
    <lineage>
        <taxon>Eukaryota</taxon>
        <taxon>Viridiplantae</taxon>
        <taxon>Chlorophyta</taxon>
        <taxon>core chlorophytes</taxon>
        <taxon>Chlorophyceae</taxon>
        <taxon>CS clade</taxon>
        <taxon>Chlamydomonadales</taxon>
        <taxon>Chlamydomonadaceae</taxon>
        <taxon>Chlamydomonas</taxon>
    </lineage>
</organism>
<dbReference type="PROSITE" id="PS51141">
    <property type="entry name" value="ZF_SBP"/>
    <property type="match status" value="1"/>
</dbReference>
<sequence>MKSMSLSIEGRSCRFCQQCGKFHLVEEFDGANRNCRKALMIRFYKRRNMPLGGMQQVNADRSDQGSIGDTAELRIPEPRKRGRPRAPRPNITEDDPNAPVLAAGGSPPPGLVGNSAAARAAAAAGFDTTLQAAYMAASRGYQGSSGLGVTPATAIGPPGYSQGGVRMAGIQVEQGIYDNDSDSDEAPPRQRRSKGASAGAGGRRGTSRDPVLGGGVGVGGGGGGIGRMDLGGGQLDLNLLAGGGLQPQGDAGLGGLGAGGFDGLGAGALAGLPGIHGGGGLGGRGALGAGQLGGLNLSGGGQLGLEGSGGLGLGGLGLPLSGLGVGGAGRGGAGATGLGPLGGLGLRGGGGLLDVGAGRPGGGLLLDGLGAGGDGGDGLLPAAGQPMRLMLQPPLEGRRGAAGGSGNQSAGSSGLSDQQQDAPMGLLAHLAHGAGVTGAALGGGLGQAQGATPRDAATEALAALAAGGRLDVQMLLAAAAAAASSGGGATDQQAALASLLVELPGGADLLASQLLPRKQLQDVDAGGDDERPLPLTLEWLQGREGQGGRAAPLSVGLPHDRDDLGDLGLGRLGNGGAAGAVRLRLPLDVGGAVRPLGGGLAGLERGHGMGLEVGATGVGAGAGAAGGGRAPMAGGLLGAARGRGGSADMDFGPLRLDGGLQGAAGGHGRLSDEDAADGGGAEEMAELSLADLLGQMSIPQQLELLMGLPQQQMMEVLKQLPHTQQVELLLALQEDRQNRVAAKRAQQQQQELQQVRQQPRQQPGVGNPPQQVIMQGQRVASVVGSAAAASGGASAGQQLSLGKGKDEAVTKLSLLESLAAGARLNLAPFGAVAAARGVVANALDAPAAAKALAALREQDGINEDPLTGAGLWAQQDARKPGGIAKAGAASTAARGSNVGTGQQGGNGEDGKPENSQQAAKAFGGANASSPAVSSGPAAGAVQRPAAKQQLQQQQQEDQPKSEGNNAAGQASGRGGDEDSGKEDGGRPAAATSTPAGGAAADASGDTSAAKGVEGGAGVDAPGGDAVYKCGEALERLSLKLHGVRPEELAPNVAQRMRNWLQSMDAVTLQGTLRSGCVNLVLDISYRQGQIEGTAPELSLAWAYRLAAAAIASSLGLELTGPPAAPSAAAAAAGGWQRNASEAEYGLCREAAALAAARGVRVQVQIGTRVVYPHREQGQHHGTRQLHAAAAEVHELAPLAVVQGDHAVLLMTGRDLDDPAARLHVRLNGRRLAALVQPQRELVQQDSQQDPQQEPLRHSQGEEGEQDGPEWQRCADGGVLVYLDAPGQAGLAVLEWEAGGGAGVLGDWWPLVVAPDAHVAAELNELALDPATARGSGPAWLRALLVDVGLVLDAALNVGPPGGLHAALEPGVLERLVCRARCLLPFCEARMMTHTAAVARAFLDAAAVETDVPAPGLMSAVVEPPSRSSSSLSSACGSEFSDSEHEQEDSGPGAVECAAVPQVEERWRTGSRECPGSPCQLSLWPLGLALSEAA</sequence>
<feature type="compositionally biased region" description="Low complexity" evidence="1">
    <location>
        <begin position="1425"/>
        <end position="1439"/>
    </location>
</feature>
<feature type="compositionally biased region" description="Polar residues" evidence="1">
    <location>
        <begin position="55"/>
        <end position="67"/>
    </location>
</feature>
<feature type="compositionally biased region" description="Low complexity" evidence="1">
    <location>
        <begin position="882"/>
        <end position="900"/>
    </location>
</feature>
<keyword evidence="4" id="KW-1185">Reference proteome</keyword>
<dbReference type="GO" id="GO:0005634">
    <property type="term" value="C:nucleus"/>
    <property type="evidence" value="ECO:0007669"/>
    <property type="project" value="InterPro"/>
</dbReference>
<feature type="region of interest" description="Disordered" evidence="1">
    <location>
        <begin position="55"/>
        <end position="102"/>
    </location>
</feature>
<feature type="compositionally biased region" description="Low complexity" evidence="1">
    <location>
        <begin position="923"/>
        <end position="941"/>
    </location>
</feature>
<accession>A0A836B3Y7</accession>
<feature type="compositionally biased region" description="Low complexity" evidence="1">
    <location>
        <begin position="986"/>
        <end position="1011"/>
    </location>
</feature>
<evidence type="ECO:0000256" key="1">
    <source>
        <dbReference type="SAM" id="MobiDB-lite"/>
    </source>
</evidence>
<dbReference type="EMBL" id="JAEHOD010000025">
    <property type="protein sequence ID" value="KAG2446708.1"/>
    <property type="molecule type" value="Genomic_DNA"/>
</dbReference>
<reference evidence="3" key="1">
    <citation type="journal article" date="2020" name="bioRxiv">
        <title>Comparative genomics of Chlamydomonas.</title>
        <authorList>
            <person name="Craig R.J."/>
            <person name="Hasan A.R."/>
            <person name="Ness R.W."/>
            <person name="Keightley P.D."/>
        </authorList>
    </citation>
    <scope>NUCLEOTIDE SEQUENCE</scope>
    <source>
        <strain evidence="3">CCAP 11/173</strain>
    </source>
</reference>
<dbReference type="InterPro" id="IPR004333">
    <property type="entry name" value="SBP_dom"/>
</dbReference>
<feature type="region of interest" description="Disordered" evidence="1">
    <location>
        <begin position="177"/>
        <end position="216"/>
    </location>
</feature>
<feature type="region of interest" description="Disordered" evidence="1">
    <location>
        <begin position="1418"/>
        <end position="1455"/>
    </location>
</feature>
<protein>
    <recommendedName>
        <fullName evidence="2">SBP-type domain-containing protein</fullName>
    </recommendedName>
</protein>
<evidence type="ECO:0000259" key="2">
    <source>
        <dbReference type="PROSITE" id="PS51141"/>
    </source>
</evidence>
<comment type="caution">
    <text evidence="3">The sequence shown here is derived from an EMBL/GenBank/DDBJ whole genome shotgun (WGS) entry which is preliminary data.</text>
</comment>
<feature type="region of interest" description="Disordered" evidence="1">
    <location>
        <begin position="395"/>
        <end position="420"/>
    </location>
</feature>
<feature type="region of interest" description="Disordered" evidence="1">
    <location>
        <begin position="882"/>
        <end position="1021"/>
    </location>
</feature>
<name>A0A836B3Y7_9CHLO</name>
<feature type="compositionally biased region" description="Low complexity" evidence="1">
    <location>
        <begin position="407"/>
        <end position="416"/>
    </location>
</feature>
<feature type="compositionally biased region" description="Basic and acidic residues" evidence="1">
    <location>
        <begin position="974"/>
        <end position="985"/>
    </location>
</feature>
<evidence type="ECO:0000313" key="4">
    <source>
        <dbReference type="Proteomes" id="UP000613740"/>
    </source>
</evidence>
<feature type="region of interest" description="Disordered" evidence="1">
    <location>
        <begin position="741"/>
        <end position="770"/>
    </location>
</feature>
<feature type="compositionally biased region" description="Low complexity" evidence="1">
    <location>
        <begin position="1243"/>
        <end position="1252"/>
    </location>
</feature>